<keyword evidence="4" id="KW-1185">Reference proteome</keyword>
<dbReference type="SMART" id="SM00530">
    <property type="entry name" value="HTH_XRE"/>
    <property type="match status" value="1"/>
</dbReference>
<dbReference type="Gene3D" id="1.25.40.10">
    <property type="entry name" value="Tetratricopeptide repeat domain"/>
    <property type="match status" value="2"/>
</dbReference>
<dbReference type="SUPFAM" id="SSF48452">
    <property type="entry name" value="TPR-like"/>
    <property type="match status" value="1"/>
</dbReference>
<dbReference type="Gene3D" id="1.10.260.40">
    <property type="entry name" value="lambda repressor-like DNA-binding domains"/>
    <property type="match status" value="1"/>
</dbReference>
<dbReference type="EMBL" id="PDYG01000029">
    <property type="protein sequence ID" value="PHU37817.1"/>
    <property type="molecule type" value="Genomic_DNA"/>
</dbReference>
<evidence type="ECO:0000313" key="4">
    <source>
        <dbReference type="Proteomes" id="UP000224563"/>
    </source>
</evidence>
<evidence type="ECO:0000256" key="1">
    <source>
        <dbReference type="ARBA" id="ARBA00023125"/>
    </source>
</evidence>
<comment type="caution">
    <text evidence="3">The sequence shown here is derived from an EMBL/GenBank/DDBJ whole genome shotgun (WGS) entry which is preliminary data.</text>
</comment>
<evidence type="ECO:0000259" key="2">
    <source>
        <dbReference type="PROSITE" id="PS50943"/>
    </source>
</evidence>
<organism evidence="3 4">
    <name type="scientific">Agathobacter ruminis</name>
    <dbReference type="NCBI Taxonomy" id="1712665"/>
    <lineage>
        <taxon>Bacteria</taxon>
        <taxon>Bacillati</taxon>
        <taxon>Bacillota</taxon>
        <taxon>Clostridia</taxon>
        <taxon>Lachnospirales</taxon>
        <taxon>Lachnospiraceae</taxon>
        <taxon>Agathobacter</taxon>
    </lineage>
</organism>
<dbReference type="PANTHER" id="PTHR46558">
    <property type="entry name" value="TRACRIPTIONAL REGULATORY PROTEIN-RELATED-RELATED"/>
    <property type="match status" value="1"/>
</dbReference>
<sequence length="385" mass="43949">MQLKLAENIKKYRKDMGLTQEGLADALGVTVGAVSKWENGNNVPDVIMMMALADFFNISMDELLGFQLSSKKIEDMCKEIDTLARKHRFDEAIMIAKDAMVRYPQTFKVLYTCGDMYNYKFFETRAKKDSEEAIRIFEKALEFVSQSEEKELMEFAIRSKMAYLYRKIDPTKAIELLKRTNYDGARCNEIGVVLLDMEKNEEALEHFSLALLKNYTDQLATVNNMVNALMKTGKGVDLQNAADLVKTELKIVSDYGIQGEVNITYKLRAFLCILMAYLMAFMGKQKKMEEYVQEAFELACSFDEAKVGDDVFSGLRYNYFAKEKVKGYDSSGTSAINSVTAMIEKKLDETAEKNKANIRRVLDCWERLLNLWGRGLADSRVSPKV</sequence>
<dbReference type="Proteomes" id="UP000224563">
    <property type="component" value="Unassembled WGS sequence"/>
</dbReference>
<gene>
    <name evidence="3" type="ORF">CSX02_05850</name>
</gene>
<feature type="domain" description="HTH cro/C1-type" evidence="2">
    <location>
        <begin position="9"/>
        <end position="63"/>
    </location>
</feature>
<dbReference type="InterPro" id="IPR011990">
    <property type="entry name" value="TPR-like_helical_dom_sf"/>
</dbReference>
<dbReference type="CDD" id="cd00093">
    <property type="entry name" value="HTH_XRE"/>
    <property type="match status" value="1"/>
</dbReference>
<name>A0A2G3E3G4_9FIRM</name>
<protein>
    <recommendedName>
        <fullName evidence="2">HTH cro/C1-type domain-containing protein</fullName>
    </recommendedName>
</protein>
<reference evidence="3 4" key="2">
    <citation type="submission" date="2017-10" db="EMBL/GenBank/DDBJ databases">
        <authorList>
            <person name="Banno H."/>
            <person name="Chua N.-H."/>
        </authorList>
    </citation>
    <scope>NUCLEOTIDE SEQUENCE [LARGE SCALE GENOMIC DNA]</scope>
    <source>
        <strain evidence="3 4">JK623</strain>
    </source>
</reference>
<dbReference type="PROSITE" id="PS50943">
    <property type="entry name" value="HTH_CROC1"/>
    <property type="match status" value="1"/>
</dbReference>
<dbReference type="PANTHER" id="PTHR46558:SF11">
    <property type="entry name" value="HTH-TYPE TRANSCRIPTIONAL REGULATOR XRE"/>
    <property type="match status" value="1"/>
</dbReference>
<keyword evidence="1" id="KW-0238">DNA-binding</keyword>
<dbReference type="AlphaFoldDB" id="A0A2G3E3G4"/>
<dbReference type="InterPro" id="IPR010982">
    <property type="entry name" value="Lambda_DNA-bd_dom_sf"/>
</dbReference>
<dbReference type="GO" id="GO:0003677">
    <property type="term" value="F:DNA binding"/>
    <property type="evidence" value="ECO:0007669"/>
    <property type="project" value="UniProtKB-KW"/>
</dbReference>
<evidence type="ECO:0000313" key="3">
    <source>
        <dbReference type="EMBL" id="PHU37817.1"/>
    </source>
</evidence>
<dbReference type="RefSeq" id="WP_099385984.1">
    <property type="nucleotide sequence ID" value="NZ_JANSWH010000011.1"/>
</dbReference>
<accession>A0A2G3E3G4</accession>
<proteinExistence type="predicted"/>
<dbReference type="SUPFAM" id="SSF47413">
    <property type="entry name" value="lambda repressor-like DNA-binding domains"/>
    <property type="match status" value="1"/>
</dbReference>
<reference evidence="3 4" key="1">
    <citation type="submission" date="2017-10" db="EMBL/GenBank/DDBJ databases">
        <title>Resolving the taxonomy of Roseburia spp., Eubacterium rectale and Agathobacter spp. through phylogenomic analysis.</title>
        <authorList>
            <person name="Sheridan P.O."/>
            <person name="Walker A.W."/>
            <person name="Duncan S.H."/>
            <person name="Scott K.P."/>
            <person name="Toole P.W.O."/>
            <person name="Luis P."/>
            <person name="Flint H.J."/>
        </authorList>
    </citation>
    <scope>NUCLEOTIDE SEQUENCE [LARGE SCALE GENOMIC DNA]</scope>
    <source>
        <strain evidence="3 4">JK623</strain>
    </source>
</reference>
<dbReference type="Pfam" id="PF01381">
    <property type="entry name" value="HTH_3"/>
    <property type="match status" value="1"/>
</dbReference>
<dbReference type="InterPro" id="IPR001387">
    <property type="entry name" value="Cro/C1-type_HTH"/>
</dbReference>